<evidence type="ECO:0000259" key="3">
    <source>
        <dbReference type="PROSITE" id="PS50943"/>
    </source>
</evidence>
<keyword evidence="2" id="KW-1133">Transmembrane helix</keyword>
<dbReference type="SUPFAM" id="SSF47413">
    <property type="entry name" value="lambda repressor-like DNA-binding domains"/>
    <property type="match status" value="1"/>
</dbReference>
<sequence length="334" mass="33908">MSADESEFASPTSGQPATAGQRLAAAREAAGLTLAELSARTKISERHLGALETGDFAALPGRTYVFGFTRTFAKSVGLDPAAMVDVMGRDYARSAPEPDVPASPAFAPGDPARVPSSRFAWMAGFVLLVAAIGGFIWWQNNSSSTDSLPSLIPIETPSAAPAASAAPSEAPSEEASAAPTGPVVLTAQMDKLWIKVSDANGKQLVQKVLALGETYTVPEDAEGPTVWTGRPDKLAITVGGQDVPPISKVPEIVKNVPISAKALLERGKPAPSAAAANAAPIPGASAAPAPAPTPHPLRHFPRPRPGATANVGANTGANTGTGPVAPATPSTVTP</sequence>
<keyword evidence="5" id="KW-1185">Reference proteome</keyword>
<organism evidence="4 5">
    <name type="scientific">Novosphingobium humi</name>
    <dbReference type="NCBI Taxonomy" id="2282397"/>
    <lineage>
        <taxon>Bacteria</taxon>
        <taxon>Pseudomonadati</taxon>
        <taxon>Pseudomonadota</taxon>
        <taxon>Alphaproteobacteria</taxon>
        <taxon>Sphingomonadales</taxon>
        <taxon>Sphingomonadaceae</taxon>
        <taxon>Novosphingobium</taxon>
    </lineage>
</organism>
<dbReference type="EMBL" id="CP117417">
    <property type="protein sequence ID" value="WCT77080.1"/>
    <property type="molecule type" value="Genomic_DNA"/>
</dbReference>
<keyword evidence="2" id="KW-0812">Transmembrane</keyword>
<keyword evidence="2" id="KW-0472">Membrane</keyword>
<evidence type="ECO:0000313" key="4">
    <source>
        <dbReference type="EMBL" id="WCT77080.1"/>
    </source>
</evidence>
<dbReference type="Proteomes" id="UP001218231">
    <property type="component" value="Chromosome"/>
</dbReference>
<accession>A0ABY7TXK5</accession>
<dbReference type="Pfam" id="PF13464">
    <property type="entry name" value="RodZ_C"/>
    <property type="match status" value="1"/>
</dbReference>
<feature type="compositionally biased region" description="Low complexity" evidence="1">
    <location>
        <begin position="273"/>
        <end position="288"/>
    </location>
</feature>
<dbReference type="SMART" id="SM00530">
    <property type="entry name" value="HTH_XRE"/>
    <property type="match status" value="1"/>
</dbReference>
<dbReference type="CDD" id="cd00093">
    <property type="entry name" value="HTH_XRE"/>
    <property type="match status" value="1"/>
</dbReference>
<feature type="transmembrane region" description="Helical" evidence="2">
    <location>
        <begin position="119"/>
        <end position="138"/>
    </location>
</feature>
<feature type="domain" description="HTH cro/C1-type" evidence="3">
    <location>
        <begin position="23"/>
        <end position="54"/>
    </location>
</feature>
<dbReference type="InterPro" id="IPR010982">
    <property type="entry name" value="Lambda_DNA-bd_dom_sf"/>
</dbReference>
<evidence type="ECO:0000256" key="2">
    <source>
        <dbReference type="SAM" id="Phobius"/>
    </source>
</evidence>
<dbReference type="RefSeq" id="WP_273617474.1">
    <property type="nucleotide sequence ID" value="NZ_CP117417.1"/>
</dbReference>
<reference evidence="4 5" key="1">
    <citation type="submission" date="2023-02" db="EMBL/GenBank/DDBJ databases">
        <title>Genome sequence of Novosphingobium humi KACC 19094.</title>
        <authorList>
            <person name="Kim S."/>
            <person name="Heo J."/>
            <person name="Kwon S.-W."/>
        </authorList>
    </citation>
    <scope>NUCLEOTIDE SEQUENCE [LARGE SCALE GENOMIC DNA]</scope>
    <source>
        <strain evidence="4 5">KACC 19094</strain>
    </source>
</reference>
<proteinExistence type="predicted"/>
<gene>
    <name evidence="4" type="ORF">PQ457_14315</name>
</gene>
<dbReference type="InterPro" id="IPR025194">
    <property type="entry name" value="RodZ-like_C"/>
</dbReference>
<feature type="region of interest" description="Disordered" evidence="1">
    <location>
        <begin position="159"/>
        <end position="178"/>
    </location>
</feature>
<dbReference type="InterPro" id="IPR050400">
    <property type="entry name" value="Bact_Cytoskel_RodZ"/>
</dbReference>
<dbReference type="PROSITE" id="PS50943">
    <property type="entry name" value="HTH_CROC1"/>
    <property type="match status" value="1"/>
</dbReference>
<dbReference type="PANTHER" id="PTHR34475">
    <property type="match status" value="1"/>
</dbReference>
<dbReference type="Gene3D" id="1.10.260.40">
    <property type="entry name" value="lambda repressor-like DNA-binding domains"/>
    <property type="match status" value="1"/>
</dbReference>
<dbReference type="InterPro" id="IPR001387">
    <property type="entry name" value="Cro/C1-type_HTH"/>
</dbReference>
<feature type="region of interest" description="Disordered" evidence="1">
    <location>
        <begin position="273"/>
        <end position="334"/>
    </location>
</feature>
<name>A0ABY7TXK5_9SPHN</name>
<protein>
    <submittedName>
        <fullName evidence="4">Helix-turn-helix domain-containing protein</fullName>
    </submittedName>
</protein>
<feature type="region of interest" description="Disordered" evidence="1">
    <location>
        <begin position="1"/>
        <end position="23"/>
    </location>
</feature>
<feature type="compositionally biased region" description="Low complexity" evidence="1">
    <location>
        <begin position="305"/>
        <end position="334"/>
    </location>
</feature>
<dbReference type="PANTHER" id="PTHR34475:SF1">
    <property type="entry name" value="CYTOSKELETON PROTEIN RODZ"/>
    <property type="match status" value="1"/>
</dbReference>
<dbReference type="Pfam" id="PF13413">
    <property type="entry name" value="HTH_25"/>
    <property type="match status" value="1"/>
</dbReference>
<evidence type="ECO:0000256" key="1">
    <source>
        <dbReference type="SAM" id="MobiDB-lite"/>
    </source>
</evidence>
<evidence type="ECO:0000313" key="5">
    <source>
        <dbReference type="Proteomes" id="UP001218231"/>
    </source>
</evidence>